<dbReference type="SUPFAM" id="SSF56219">
    <property type="entry name" value="DNase I-like"/>
    <property type="match status" value="1"/>
</dbReference>
<evidence type="ECO:0000313" key="4">
    <source>
        <dbReference type="Proteomes" id="UP001516400"/>
    </source>
</evidence>
<evidence type="ECO:0000259" key="2">
    <source>
        <dbReference type="PROSITE" id="PS50878"/>
    </source>
</evidence>
<dbReference type="InterPro" id="IPR043128">
    <property type="entry name" value="Rev_trsase/Diguanyl_cyclase"/>
</dbReference>
<dbReference type="Pfam" id="PF03372">
    <property type="entry name" value="Exo_endo_phos"/>
    <property type="match status" value="1"/>
</dbReference>
<dbReference type="PANTHER" id="PTHR47027:SF20">
    <property type="entry name" value="REVERSE TRANSCRIPTASE-LIKE PROTEIN WITH RNA-DIRECTED DNA POLYMERASE DOMAIN"/>
    <property type="match status" value="1"/>
</dbReference>
<name>A0ABD2MKQ6_9CUCU</name>
<feature type="region of interest" description="Disordered" evidence="1">
    <location>
        <begin position="1"/>
        <end position="32"/>
    </location>
</feature>
<dbReference type="Gene3D" id="3.60.10.10">
    <property type="entry name" value="Endonuclease/exonuclease/phosphatase"/>
    <property type="match status" value="1"/>
</dbReference>
<feature type="domain" description="Reverse transcriptase" evidence="2">
    <location>
        <begin position="539"/>
        <end position="803"/>
    </location>
</feature>
<dbReference type="PROSITE" id="PS50878">
    <property type="entry name" value="RT_POL"/>
    <property type="match status" value="1"/>
</dbReference>
<evidence type="ECO:0000256" key="1">
    <source>
        <dbReference type="SAM" id="MobiDB-lite"/>
    </source>
</evidence>
<dbReference type="EMBL" id="JABFTP020000001">
    <property type="protein sequence ID" value="KAL3266909.1"/>
    <property type="molecule type" value="Genomic_DNA"/>
</dbReference>
<dbReference type="InterPro" id="IPR005135">
    <property type="entry name" value="Endo/exonuclease/phosphatase"/>
</dbReference>
<organism evidence="3 4">
    <name type="scientific">Cryptolaemus montrouzieri</name>
    <dbReference type="NCBI Taxonomy" id="559131"/>
    <lineage>
        <taxon>Eukaryota</taxon>
        <taxon>Metazoa</taxon>
        <taxon>Ecdysozoa</taxon>
        <taxon>Arthropoda</taxon>
        <taxon>Hexapoda</taxon>
        <taxon>Insecta</taxon>
        <taxon>Pterygota</taxon>
        <taxon>Neoptera</taxon>
        <taxon>Endopterygota</taxon>
        <taxon>Coleoptera</taxon>
        <taxon>Polyphaga</taxon>
        <taxon>Cucujiformia</taxon>
        <taxon>Coccinelloidea</taxon>
        <taxon>Coccinellidae</taxon>
        <taxon>Scymninae</taxon>
        <taxon>Scymnini</taxon>
        <taxon>Cryptolaemus</taxon>
    </lineage>
</organism>
<evidence type="ECO:0000313" key="3">
    <source>
        <dbReference type="EMBL" id="KAL3266909.1"/>
    </source>
</evidence>
<dbReference type="AlphaFoldDB" id="A0ABD2MKQ6"/>
<sequence length="988" mass="114403">MKDKTYQRPSVPGDSNVPGYGSSQSRQRVEGAKNIRVGSSYQRRRTLQIATYNTRTLSTEHKLLELEEELTHVRWDIIGLSEIRRRGERQLTLEAGHVFHFKGQENSSDGGVGFLIHKRHSQNIVQVDSISERVIYLILRLNKRYCLKIIQAYAPTTAHTDEELETFYEDLPIAMHQKAATQYTIVMGDFNAKVGRSEDPSDTPIGNHGIGRRNERGNVLLNFLQQHQAYVMNTFFQKKFQRKWTWQSPDGRTKNEIDFIIANKKEIVHDVTILNSCSIGIDHRLVRARVVINTKTARSRMINKTNHMKWTSPNDINKFQKLIETNLENLENETYKTVDEQNQQLTEIIKSAEKGCSSKTSRDKGKLSQTTKTLMERRRQLKNKQTTSTGELKQLNKDISKAIRRDTRNCNTEMITRVIEENRSLKVLRRRLGPGKKNIWQLADKKGNVTTNKDEILEITKGFYQELYQLRENQTEENPLPKILNVGSEDIPDITIDEISTALAEMKNNKAPGDDEVVIKSLKARGGTLLREIQKLFNACLTEGVTPTQWNNAVVVIMHKKGNITDLNNYRPISLLSHINKLYMKIITKRLTVKLDFYQPYEQAGFRSGFGTNDHLQTIKTLIEKCLEYNKPLVLIFVDYEKAFDTINQRKMLEALAECRIDHRYMAQIKYIYDHATACVKLHAKTETFEIQRGVRQGDPISPKLFINLLEYMCKRIDWENMGININGEYLNHLRFADDIVLISDNIGDAKEMLERLKQASERVGLKLNASKTQYMTNIVTSGNIQIGDAEIEQAYKYLGHEIKISRDNQTCEIFRRIGLTWAAFGKLSNILKSDIPICLKRKVYNQCVLPVMTYGAETLTLTKKSANKVRVAQRAMERCMLGLYLRDRISNDIIRQRSGVEDAISRIATLKWKWAGHLARTTDGRWTKKILEWRPRHEAKRSIGRLPTRWSDDIKRIQTNWIETAQNRRMWHSLREAYVQQWTERAA</sequence>
<accession>A0ABD2MKQ6</accession>
<dbReference type="PANTHER" id="PTHR47027">
    <property type="entry name" value="REVERSE TRANSCRIPTASE DOMAIN-CONTAINING PROTEIN"/>
    <property type="match status" value="1"/>
</dbReference>
<dbReference type="Gene3D" id="3.30.70.270">
    <property type="match status" value="1"/>
</dbReference>
<reference evidence="3 4" key="1">
    <citation type="journal article" date="2021" name="BMC Biol.">
        <title>Horizontally acquired antibacterial genes associated with adaptive radiation of ladybird beetles.</title>
        <authorList>
            <person name="Li H.S."/>
            <person name="Tang X.F."/>
            <person name="Huang Y.H."/>
            <person name="Xu Z.Y."/>
            <person name="Chen M.L."/>
            <person name="Du X.Y."/>
            <person name="Qiu B.Y."/>
            <person name="Chen P.T."/>
            <person name="Zhang W."/>
            <person name="Slipinski A."/>
            <person name="Escalona H.E."/>
            <person name="Waterhouse R.M."/>
            <person name="Zwick A."/>
            <person name="Pang H."/>
        </authorList>
    </citation>
    <scope>NUCLEOTIDE SEQUENCE [LARGE SCALE GENOMIC DNA]</scope>
    <source>
        <strain evidence="3">SYSU2018</strain>
    </source>
</reference>
<dbReference type="GO" id="GO:0071897">
    <property type="term" value="P:DNA biosynthetic process"/>
    <property type="evidence" value="ECO:0007669"/>
    <property type="project" value="UniProtKB-ARBA"/>
</dbReference>
<dbReference type="InterPro" id="IPR043502">
    <property type="entry name" value="DNA/RNA_pol_sf"/>
</dbReference>
<gene>
    <name evidence="3" type="ORF">HHI36_011059</name>
</gene>
<dbReference type="CDD" id="cd01650">
    <property type="entry name" value="RT_nLTR_like"/>
    <property type="match status" value="1"/>
</dbReference>
<keyword evidence="4" id="KW-1185">Reference proteome</keyword>
<dbReference type="SUPFAM" id="SSF56672">
    <property type="entry name" value="DNA/RNA polymerases"/>
    <property type="match status" value="1"/>
</dbReference>
<dbReference type="InterPro" id="IPR036691">
    <property type="entry name" value="Endo/exonu/phosph_ase_sf"/>
</dbReference>
<protein>
    <recommendedName>
        <fullName evidence="2">Reverse transcriptase domain-containing protein</fullName>
    </recommendedName>
</protein>
<dbReference type="CDD" id="cd09076">
    <property type="entry name" value="L1-EN"/>
    <property type="match status" value="1"/>
</dbReference>
<dbReference type="InterPro" id="IPR000477">
    <property type="entry name" value="RT_dom"/>
</dbReference>
<proteinExistence type="predicted"/>
<dbReference type="Pfam" id="PF00078">
    <property type="entry name" value="RVT_1"/>
    <property type="match status" value="1"/>
</dbReference>
<dbReference type="Proteomes" id="UP001516400">
    <property type="component" value="Unassembled WGS sequence"/>
</dbReference>
<comment type="caution">
    <text evidence="3">The sequence shown here is derived from an EMBL/GenBank/DDBJ whole genome shotgun (WGS) entry which is preliminary data.</text>
</comment>